<gene>
    <name evidence="2" type="ORF">TNIN_35481</name>
</gene>
<dbReference type="Proteomes" id="UP000886998">
    <property type="component" value="Unassembled WGS sequence"/>
</dbReference>
<reference evidence="2" key="1">
    <citation type="submission" date="2020-08" db="EMBL/GenBank/DDBJ databases">
        <title>Multicomponent nature underlies the extraordinary mechanical properties of spider dragline silk.</title>
        <authorList>
            <person name="Kono N."/>
            <person name="Nakamura H."/>
            <person name="Mori M."/>
            <person name="Yoshida Y."/>
            <person name="Ohtoshi R."/>
            <person name="Malay A.D."/>
            <person name="Moran D.A.P."/>
            <person name="Tomita M."/>
            <person name="Numata K."/>
            <person name="Arakawa K."/>
        </authorList>
    </citation>
    <scope>NUCLEOTIDE SEQUENCE</scope>
</reference>
<dbReference type="AlphaFoldDB" id="A0A8X6XEX9"/>
<comment type="caution">
    <text evidence="2">The sequence shown here is derived from an EMBL/GenBank/DDBJ whole genome shotgun (WGS) entry which is preliminary data.</text>
</comment>
<feature type="region of interest" description="Disordered" evidence="1">
    <location>
        <begin position="1"/>
        <end position="34"/>
    </location>
</feature>
<evidence type="ECO:0000313" key="2">
    <source>
        <dbReference type="EMBL" id="GFY51239.1"/>
    </source>
</evidence>
<feature type="compositionally biased region" description="Basic and acidic residues" evidence="1">
    <location>
        <begin position="1"/>
        <end position="14"/>
    </location>
</feature>
<accession>A0A8X6XEX9</accession>
<evidence type="ECO:0000313" key="3">
    <source>
        <dbReference type="Proteomes" id="UP000886998"/>
    </source>
</evidence>
<name>A0A8X6XEX9_9ARAC</name>
<evidence type="ECO:0000256" key="1">
    <source>
        <dbReference type="SAM" id="MobiDB-lite"/>
    </source>
</evidence>
<sequence>MPQDTFVRKTRDKSFTPNGRKTHRNNGHYSDGRHDAQWHPCQIHHLKSSTEYTCVAHIFSLNKKNQRPAYTKKCLLKGIYINEPTNCSNLPAFPV</sequence>
<protein>
    <submittedName>
        <fullName evidence="2">Uncharacterized protein</fullName>
    </submittedName>
</protein>
<organism evidence="2 3">
    <name type="scientific">Trichonephila inaurata madagascariensis</name>
    <dbReference type="NCBI Taxonomy" id="2747483"/>
    <lineage>
        <taxon>Eukaryota</taxon>
        <taxon>Metazoa</taxon>
        <taxon>Ecdysozoa</taxon>
        <taxon>Arthropoda</taxon>
        <taxon>Chelicerata</taxon>
        <taxon>Arachnida</taxon>
        <taxon>Araneae</taxon>
        <taxon>Araneomorphae</taxon>
        <taxon>Entelegynae</taxon>
        <taxon>Araneoidea</taxon>
        <taxon>Nephilidae</taxon>
        <taxon>Trichonephila</taxon>
        <taxon>Trichonephila inaurata</taxon>
    </lineage>
</organism>
<dbReference type="EMBL" id="BMAV01007954">
    <property type="protein sequence ID" value="GFY51239.1"/>
    <property type="molecule type" value="Genomic_DNA"/>
</dbReference>
<keyword evidence="3" id="KW-1185">Reference proteome</keyword>
<proteinExistence type="predicted"/>